<sequence length="603" mass="66726">MKKPADILLLAIVLVVSTGLVLGLTYLPCYSSLCSEEFLPYETRLHIATFYAILATTACALLLRASSAMARRLSQYLLVRREVPVLKKRISVGGVVLSIWLVGLILATTGFWLHPELEFWQSRVEVVGWAEAKVRLAVTAIIGHHADMLLGLVIIPVSRNSILGRVFELHQSTLLYAHKLMAYLLFVAAFAHGAAYYTFVGAFAHGTDAQKLQINIDNPTLTTKESQARGYYYYTNLASGMVSFIAMVIIGITAIPVLRRQSYQTFYYCHIILSILIFIILSIHASTDFYFLLPGLLLWVTDWAWRLVRGETGLKTKVTGSLENAGVGWYRIRLPLAVVKRGKLGRGQDPEKQTAAIDYPIQWYYLNIPSVSRLQGHAYTAAAVRSSSSGPVFLLQRCQGKKLSKLEKEWTHKLANTLPDPGTQTELTVRVEGPYMASDTGFATASQVVCVVGGTGVTGALGLAKWWLAHRAEQPGSSFALVWTVRHREMAEIGEWNELVEKAASLDNFAVHLHVSSENGRLDLKSALAVHLGIQASAGSLVDDDGRQDGLQGWVYMSGPDGLLSAAEDACLDLQEEIRRDRKSSTALMPLKQLDWYVARWEV</sequence>
<evidence type="ECO:0000256" key="6">
    <source>
        <dbReference type="ARBA" id="ARBA00023065"/>
    </source>
</evidence>
<keyword evidence="7 8" id="KW-0472">Membrane</keyword>
<keyword evidence="6" id="KW-0406">Ion transport</keyword>
<dbReference type="SUPFAM" id="SSF52343">
    <property type="entry name" value="Ferredoxin reductase-like, C-terminal NADP-linked domain"/>
    <property type="match status" value="1"/>
</dbReference>
<dbReference type="PANTHER" id="PTHR11972">
    <property type="entry name" value="NADPH OXIDASE"/>
    <property type="match status" value="1"/>
</dbReference>
<evidence type="ECO:0000256" key="8">
    <source>
        <dbReference type="SAM" id="Phobius"/>
    </source>
</evidence>
<evidence type="ECO:0000256" key="4">
    <source>
        <dbReference type="ARBA" id="ARBA00022989"/>
    </source>
</evidence>
<feature type="transmembrane region" description="Helical" evidence="8">
    <location>
        <begin position="90"/>
        <end position="114"/>
    </location>
</feature>
<dbReference type="Gene3D" id="3.40.50.80">
    <property type="entry name" value="Nucleotide-binding domain of ferredoxin-NADP reductase (FNR) module"/>
    <property type="match status" value="1"/>
</dbReference>
<evidence type="ECO:0000256" key="7">
    <source>
        <dbReference type="ARBA" id="ARBA00023136"/>
    </source>
</evidence>
<dbReference type="Proteomes" id="UP000319257">
    <property type="component" value="Unassembled WGS sequence"/>
</dbReference>
<dbReference type="EMBL" id="SKBQ01000010">
    <property type="protein sequence ID" value="TPX18660.1"/>
    <property type="molecule type" value="Genomic_DNA"/>
</dbReference>
<feature type="transmembrane region" description="Helical" evidence="8">
    <location>
        <begin position="47"/>
        <end position="69"/>
    </location>
</feature>
<name>A0A507BPH8_9PEZI</name>
<dbReference type="GO" id="GO:0016491">
    <property type="term" value="F:oxidoreductase activity"/>
    <property type="evidence" value="ECO:0007669"/>
    <property type="project" value="UniProtKB-KW"/>
</dbReference>
<dbReference type="GeneID" id="41969964"/>
<dbReference type="AlphaFoldDB" id="A0A507BPH8"/>
<dbReference type="InterPro" id="IPR013130">
    <property type="entry name" value="Fe3_Rdtase_TM_dom"/>
</dbReference>
<dbReference type="STRING" id="1093900.A0A507BPH8"/>
<evidence type="ECO:0000313" key="10">
    <source>
        <dbReference type="EMBL" id="TPX18660.1"/>
    </source>
</evidence>
<dbReference type="GO" id="GO:0006811">
    <property type="term" value="P:monoatomic ion transport"/>
    <property type="evidence" value="ECO:0007669"/>
    <property type="project" value="UniProtKB-KW"/>
</dbReference>
<feature type="transmembrane region" description="Helical" evidence="8">
    <location>
        <begin position="7"/>
        <end position="27"/>
    </location>
</feature>
<dbReference type="PANTHER" id="PTHR11972:SF69">
    <property type="entry name" value="FERRIC REDUCTION OXIDASE 6-RELATED"/>
    <property type="match status" value="1"/>
</dbReference>
<dbReference type="InterPro" id="IPR050369">
    <property type="entry name" value="RBOH/FRE"/>
</dbReference>
<protein>
    <recommendedName>
        <fullName evidence="9">Ferric oxidoreductase domain-containing protein</fullName>
    </recommendedName>
</protein>
<feature type="domain" description="Ferric oxidoreductase" evidence="9">
    <location>
        <begin position="147"/>
        <end position="280"/>
    </location>
</feature>
<feature type="transmembrane region" description="Helical" evidence="8">
    <location>
        <begin position="265"/>
        <end position="283"/>
    </location>
</feature>
<gene>
    <name evidence="10" type="ORF">E0L32_002517</name>
</gene>
<keyword evidence="2 8" id="KW-0812">Transmembrane</keyword>
<evidence type="ECO:0000259" key="9">
    <source>
        <dbReference type="Pfam" id="PF01794"/>
    </source>
</evidence>
<dbReference type="InterPro" id="IPR039261">
    <property type="entry name" value="FNR_nucleotide-bd"/>
</dbReference>
<evidence type="ECO:0000256" key="3">
    <source>
        <dbReference type="ARBA" id="ARBA00022982"/>
    </source>
</evidence>
<dbReference type="Pfam" id="PF01794">
    <property type="entry name" value="Ferric_reduct"/>
    <property type="match status" value="1"/>
</dbReference>
<keyword evidence="4 8" id="KW-1133">Transmembrane helix</keyword>
<feature type="transmembrane region" description="Helical" evidence="8">
    <location>
        <begin position="134"/>
        <end position="159"/>
    </location>
</feature>
<proteinExistence type="predicted"/>
<evidence type="ECO:0000256" key="1">
    <source>
        <dbReference type="ARBA" id="ARBA00004141"/>
    </source>
</evidence>
<evidence type="ECO:0000313" key="11">
    <source>
        <dbReference type="Proteomes" id="UP000319257"/>
    </source>
</evidence>
<dbReference type="InParanoid" id="A0A507BPH8"/>
<accession>A0A507BPH8</accession>
<keyword evidence="11" id="KW-1185">Reference proteome</keyword>
<keyword evidence="3" id="KW-0249">Electron transport</keyword>
<feature type="transmembrane region" description="Helical" evidence="8">
    <location>
        <begin position="231"/>
        <end position="258"/>
    </location>
</feature>
<keyword evidence="6" id="KW-0813">Transport</keyword>
<dbReference type="RefSeq" id="XP_031000371.1">
    <property type="nucleotide sequence ID" value="XM_031136715.1"/>
</dbReference>
<dbReference type="OrthoDB" id="10006946at2759"/>
<evidence type="ECO:0000256" key="2">
    <source>
        <dbReference type="ARBA" id="ARBA00022692"/>
    </source>
</evidence>
<dbReference type="GO" id="GO:0005886">
    <property type="term" value="C:plasma membrane"/>
    <property type="evidence" value="ECO:0007669"/>
    <property type="project" value="TreeGrafter"/>
</dbReference>
<reference evidence="10 11" key="1">
    <citation type="submission" date="2019-06" db="EMBL/GenBank/DDBJ databases">
        <title>Draft genome sequence of the filamentous fungus Phialemoniopsis curvata isolated from diesel fuel.</title>
        <authorList>
            <person name="Varaljay V.A."/>
            <person name="Lyon W.J."/>
            <person name="Crouch A.L."/>
            <person name="Drake C.E."/>
            <person name="Hollomon J.M."/>
            <person name="Nadeau L.J."/>
            <person name="Nunn H.S."/>
            <person name="Stevenson B.S."/>
            <person name="Bojanowski C.L."/>
            <person name="Crookes-Goodson W.J."/>
        </authorList>
    </citation>
    <scope>NUCLEOTIDE SEQUENCE [LARGE SCALE GENOMIC DNA]</scope>
    <source>
        <strain evidence="10 11">D216</strain>
    </source>
</reference>
<evidence type="ECO:0000256" key="5">
    <source>
        <dbReference type="ARBA" id="ARBA00023002"/>
    </source>
</evidence>
<keyword evidence="5" id="KW-0560">Oxidoreductase</keyword>
<comment type="caution">
    <text evidence="10">The sequence shown here is derived from an EMBL/GenBank/DDBJ whole genome shotgun (WGS) entry which is preliminary data.</text>
</comment>
<comment type="subcellular location">
    <subcellularLocation>
        <location evidence="1">Membrane</location>
        <topology evidence="1">Multi-pass membrane protein</topology>
    </subcellularLocation>
</comment>
<organism evidence="10 11">
    <name type="scientific">Thyridium curvatum</name>
    <dbReference type="NCBI Taxonomy" id="1093900"/>
    <lineage>
        <taxon>Eukaryota</taxon>
        <taxon>Fungi</taxon>
        <taxon>Dikarya</taxon>
        <taxon>Ascomycota</taxon>
        <taxon>Pezizomycotina</taxon>
        <taxon>Sordariomycetes</taxon>
        <taxon>Sordariomycetidae</taxon>
        <taxon>Thyridiales</taxon>
        <taxon>Thyridiaceae</taxon>
        <taxon>Thyridium</taxon>
    </lineage>
</organism>
<feature type="transmembrane region" description="Helical" evidence="8">
    <location>
        <begin position="180"/>
        <end position="199"/>
    </location>
</feature>